<dbReference type="Pfam" id="PF00941">
    <property type="entry name" value="FAD_binding_5"/>
    <property type="match status" value="1"/>
</dbReference>
<evidence type="ECO:0000256" key="9">
    <source>
        <dbReference type="ARBA" id="ARBA00022827"/>
    </source>
</evidence>
<feature type="binding site" evidence="20">
    <location>
        <position position="149"/>
    </location>
    <ligand>
        <name>[2Fe-2S] cluster</name>
        <dbReference type="ChEBI" id="CHEBI:190135"/>
        <label>2</label>
    </ligand>
</feature>
<feature type="binding site" evidence="19">
    <location>
        <position position="393"/>
    </location>
    <ligand>
        <name>FAD</name>
        <dbReference type="ChEBI" id="CHEBI:57692"/>
    </ligand>
</feature>
<evidence type="ECO:0000256" key="20">
    <source>
        <dbReference type="PIRSR" id="PIRSR000127-3"/>
    </source>
</evidence>
<evidence type="ECO:0000256" key="5">
    <source>
        <dbReference type="ARBA" id="ARBA00022505"/>
    </source>
</evidence>
<accession>A0A834M5E5</accession>
<dbReference type="Pfam" id="PF00111">
    <property type="entry name" value="Fer2"/>
    <property type="match status" value="1"/>
</dbReference>
<feature type="binding site" evidence="20">
    <location>
        <position position="874"/>
    </location>
    <ligand>
        <name>Mo-molybdopterin</name>
        <dbReference type="ChEBI" id="CHEBI:71302"/>
    </ligand>
    <ligandPart>
        <name>Mo</name>
        <dbReference type="ChEBI" id="CHEBI:28685"/>
    </ligandPart>
</feature>
<dbReference type="InterPro" id="IPR000674">
    <property type="entry name" value="Ald_Oxase/Xan_DH_a/b"/>
</dbReference>
<dbReference type="InterPro" id="IPR036318">
    <property type="entry name" value="FAD-bd_PCMH-like_sf"/>
</dbReference>
<evidence type="ECO:0000256" key="16">
    <source>
        <dbReference type="ARBA" id="ARBA00052415"/>
    </source>
</evidence>
<dbReference type="InterPro" id="IPR006058">
    <property type="entry name" value="2Fe2S_fd_BS"/>
</dbReference>
<dbReference type="GO" id="GO:0051537">
    <property type="term" value="F:2 iron, 2 sulfur cluster binding"/>
    <property type="evidence" value="ECO:0007669"/>
    <property type="project" value="UniProtKB-KW"/>
</dbReference>
<comment type="subunit">
    <text evidence="4">Homodimer.</text>
</comment>
<dbReference type="PANTHER" id="PTHR11908">
    <property type="entry name" value="XANTHINE DEHYDROGENASE"/>
    <property type="match status" value="1"/>
</dbReference>
<feature type="binding site" evidence="20">
    <location>
        <position position="51"/>
    </location>
    <ligand>
        <name>[2Fe-2S] cluster</name>
        <dbReference type="ChEBI" id="CHEBI:190135"/>
        <label>1</label>
    </ligand>
</feature>
<feature type="binding site" evidence="20">
    <location>
        <position position="151"/>
    </location>
    <ligand>
        <name>[2Fe-2S] cluster</name>
        <dbReference type="ChEBI" id="CHEBI:190135"/>
        <label>2</label>
    </ligand>
</feature>
<evidence type="ECO:0000256" key="8">
    <source>
        <dbReference type="ARBA" id="ARBA00022723"/>
    </source>
</evidence>
<dbReference type="SUPFAM" id="SSF47741">
    <property type="entry name" value="CO dehydrogenase ISP C-domain like"/>
    <property type="match status" value="1"/>
</dbReference>
<organism evidence="23 24">
    <name type="scientific">Rhynchophorus ferrugineus</name>
    <name type="common">Red palm weevil</name>
    <name type="synonym">Curculio ferrugineus</name>
    <dbReference type="NCBI Taxonomy" id="354439"/>
    <lineage>
        <taxon>Eukaryota</taxon>
        <taxon>Metazoa</taxon>
        <taxon>Ecdysozoa</taxon>
        <taxon>Arthropoda</taxon>
        <taxon>Hexapoda</taxon>
        <taxon>Insecta</taxon>
        <taxon>Pterygota</taxon>
        <taxon>Neoptera</taxon>
        <taxon>Endopterygota</taxon>
        <taxon>Coleoptera</taxon>
        <taxon>Polyphaga</taxon>
        <taxon>Cucujiformia</taxon>
        <taxon>Curculionidae</taxon>
        <taxon>Dryophthorinae</taxon>
        <taxon>Rhynchophorus</taxon>
    </lineage>
</organism>
<feature type="binding site" evidence="20">
    <location>
        <position position="762"/>
    </location>
    <ligand>
        <name>Mo-molybdopterin</name>
        <dbReference type="ChEBI" id="CHEBI:71302"/>
    </ligand>
    <ligandPart>
        <name>Mo</name>
        <dbReference type="ChEBI" id="CHEBI:28685"/>
    </ligandPart>
</feature>
<evidence type="ECO:0000259" key="22">
    <source>
        <dbReference type="PROSITE" id="PS51387"/>
    </source>
</evidence>
<dbReference type="CDD" id="cd00207">
    <property type="entry name" value="fer2"/>
    <property type="match status" value="1"/>
</dbReference>
<dbReference type="Gene3D" id="3.30.390.50">
    <property type="entry name" value="CO dehydrogenase flavoprotein, C-terminal domain"/>
    <property type="match status" value="1"/>
</dbReference>
<keyword evidence="8 20" id="KW-0479">Metal-binding</keyword>
<dbReference type="Gene3D" id="1.10.150.120">
    <property type="entry name" value="[2Fe-2S]-binding domain"/>
    <property type="match status" value="1"/>
</dbReference>
<evidence type="ECO:0000256" key="1">
    <source>
        <dbReference type="ARBA" id="ARBA00001974"/>
    </source>
</evidence>
<keyword evidence="5 20" id="KW-0500">Molybdenum</keyword>
<dbReference type="PROSITE" id="PS51387">
    <property type="entry name" value="FAD_PCMH"/>
    <property type="match status" value="1"/>
</dbReference>
<feature type="domain" description="2Fe-2S ferredoxin-type" evidence="21">
    <location>
        <begin position="5"/>
        <end position="93"/>
    </location>
</feature>
<feature type="binding site" evidence="20">
    <location>
        <position position="1028"/>
    </location>
    <ligand>
        <name>Mo-molybdopterin</name>
        <dbReference type="ChEBI" id="CHEBI:71302"/>
    </ligand>
    <ligandPart>
        <name>Mo</name>
        <dbReference type="ChEBI" id="CHEBI:28685"/>
    </ligandPart>
</feature>
<dbReference type="SUPFAM" id="SSF55447">
    <property type="entry name" value="CO dehydrogenase flavoprotein C-terminal domain-like"/>
    <property type="match status" value="1"/>
</dbReference>
<evidence type="ECO:0000313" key="24">
    <source>
        <dbReference type="Proteomes" id="UP000625711"/>
    </source>
</evidence>
<evidence type="ECO:0000256" key="18">
    <source>
        <dbReference type="PIRSR" id="PIRSR000127-1"/>
    </source>
</evidence>
<dbReference type="AlphaFoldDB" id="A0A834M5E5"/>
<dbReference type="FunFam" id="3.30.465.10:FF:000013">
    <property type="entry name" value="Aldehyde oxidase"/>
    <property type="match status" value="1"/>
</dbReference>
<comment type="caution">
    <text evidence="23">The sequence shown here is derived from an EMBL/GenBank/DDBJ whole genome shotgun (WGS) entry which is preliminary data.</text>
</comment>
<dbReference type="EMBL" id="JAACXV010014020">
    <property type="protein sequence ID" value="KAF7271078.1"/>
    <property type="molecule type" value="Genomic_DNA"/>
</dbReference>
<keyword evidence="6" id="KW-0285">Flavoprotein</keyword>
<evidence type="ECO:0000256" key="7">
    <source>
        <dbReference type="ARBA" id="ARBA00022714"/>
    </source>
</evidence>
<dbReference type="InterPro" id="IPR036884">
    <property type="entry name" value="2Fe-2S-bd_dom_sf"/>
</dbReference>
<dbReference type="GO" id="GO:0050302">
    <property type="term" value="F:indole-3-acetaldehyde oxidase activity"/>
    <property type="evidence" value="ECO:0007669"/>
    <property type="project" value="UniProtKB-EC"/>
</dbReference>
<dbReference type="InterPro" id="IPR016169">
    <property type="entry name" value="FAD-bd_PCMH_sub2"/>
</dbReference>
<comment type="cofactor">
    <cofactor evidence="20">
        <name>Mo-molybdopterin</name>
        <dbReference type="ChEBI" id="CHEBI:71302"/>
    </cofactor>
    <text evidence="20">Binds 1 Mo-molybdopterin (Mo-MPT) cofactor per subunit.</text>
</comment>
<dbReference type="InterPro" id="IPR036856">
    <property type="entry name" value="Ald_Oxase/Xan_DH_a/b_sf"/>
</dbReference>
<comment type="cofactor">
    <cofactor evidence="1 19">
        <name>FAD</name>
        <dbReference type="ChEBI" id="CHEBI:57692"/>
    </cofactor>
</comment>
<dbReference type="InterPro" id="IPR016166">
    <property type="entry name" value="FAD-bd_PCMH"/>
</dbReference>
<evidence type="ECO:0000256" key="15">
    <source>
        <dbReference type="ARBA" id="ARBA00034078"/>
    </source>
</evidence>
<dbReference type="InterPro" id="IPR016208">
    <property type="entry name" value="Ald_Oxase/xanthine_DH-like"/>
</dbReference>
<keyword evidence="9 19" id="KW-0274">FAD</keyword>
<dbReference type="PROSITE" id="PS51085">
    <property type="entry name" value="2FE2S_FER_2"/>
    <property type="match status" value="1"/>
</dbReference>
<dbReference type="Gene3D" id="3.90.1170.50">
    <property type="entry name" value="Aldehyde oxidase/xanthine dehydrogenase, a/b hammerhead"/>
    <property type="match status" value="1"/>
</dbReference>
<dbReference type="FunFam" id="3.30.365.10:FF:000001">
    <property type="entry name" value="Xanthine dehydrogenase oxidase"/>
    <property type="match status" value="1"/>
</dbReference>
<dbReference type="InterPro" id="IPR036010">
    <property type="entry name" value="2Fe-2S_ferredoxin-like_sf"/>
</dbReference>
<dbReference type="SUPFAM" id="SSF54665">
    <property type="entry name" value="CO dehydrogenase molybdoprotein N-domain-like"/>
    <property type="match status" value="1"/>
</dbReference>
<dbReference type="Pfam" id="PF01315">
    <property type="entry name" value="Ald_Xan_dh_C"/>
    <property type="match status" value="1"/>
</dbReference>
<feature type="domain" description="FAD-binding PCMH-type" evidence="22">
    <location>
        <begin position="203"/>
        <end position="385"/>
    </location>
</feature>
<dbReference type="InterPro" id="IPR037165">
    <property type="entry name" value="AldOxase/xan_DH_Mopterin-bd_sf"/>
</dbReference>
<feature type="binding site" evidence="20">
    <location>
        <position position="54"/>
    </location>
    <ligand>
        <name>[2Fe-2S] cluster</name>
        <dbReference type="ChEBI" id="CHEBI:190135"/>
        <label>1</label>
    </ligand>
</feature>
<dbReference type="Gene3D" id="3.10.20.30">
    <property type="match status" value="1"/>
</dbReference>
<keyword evidence="14" id="KW-0576">Peroxisome</keyword>
<dbReference type="SMART" id="SM01008">
    <property type="entry name" value="Ald_Xan_dh_C"/>
    <property type="match status" value="1"/>
</dbReference>
<keyword evidence="11 20" id="KW-0408">Iron</keyword>
<evidence type="ECO:0000256" key="12">
    <source>
        <dbReference type="ARBA" id="ARBA00023014"/>
    </source>
</evidence>
<evidence type="ECO:0000259" key="21">
    <source>
        <dbReference type="PROSITE" id="PS51085"/>
    </source>
</evidence>
<evidence type="ECO:0000313" key="23">
    <source>
        <dbReference type="EMBL" id="KAF7271078.1"/>
    </source>
</evidence>
<evidence type="ECO:0000256" key="13">
    <source>
        <dbReference type="ARBA" id="ARBA00023027"/>
    </source>
</evidence>
<keyword evidence="13" id="KW-0520">NAD</keyword>
<evidence type="ECO:0000256" key="2">
    <source>
        <dbReference type="ARBA" id="ARBA00004275"/>
    </source>
</evidence>
<feature type="binding site" evidence="20">
    <location>
        <position position="46"/>
    </location>
    <ligand>
        <name>[2Fe-2S] cluster</name>
        <dbReference type="ChEBI" id="CHEBI:190135"/>
        <label>1</label>
    </ligand>
</feature>
<dbReference type="Pfam" id="PF01799">
    <property type="entry name" value="Fer2_2"/>
    <property type="match status" value="1"/>
</dbReference>
<dbReference type="InterPro" id="IPR046867">
    <property type="entry name" value="AldOxase/xan_DH_MoCoBD2"/>
</dbReference>
<dbReference type="SUPFAM" id="SSF56003">
    <property type="entry name" value="Molybdenum cofactor-binding domain"/>
    <property type="match status" value="1"/>
</dbReference>
<feature type="binding site" evidence="20">
    <location>
        <position position="118"/>
    </location>
    <ligand>
        <name>[2Fe-2S] cluster</name>
        <dbReference type="ChEBI" id="CHEBI:190135"/>
        <label>2</label>
    </ligand>
</feature>
<dbReference type="InterPro" id="IPR005107">
    <property type="entry name" value="CO_DH_flav_C"/>
</dbReference>
<dbReference type="PROSITE" id="PS00197">
    <property type="entry name" value="2FE2S_FER_1"/>
    <property type="match status" value="1"/>
</dbReference>
<dbReference type="FunFam" id="3.30.365.10:FF:000008">
    <property type="entry name" value="Aldehyde oxidase1"/>
    <property type="match status" value="1"/>
</dbReference>
<feature type="binding site" evidence="20">
    <location>
        <position position="115"/>
    </location>
    <ligand>
        <name>[2Fe-2S] cluster</name>
        <dbReference type="ChEBI" id="CHEBI:190135"/>
        <label>2</label>
    </ligand>
</feature>
<dbReference type="InterPro" id="IPR036683">
    <property type="entry name" value="CO_DH_flav_C_dom_sf"/>
</dbReference>
<comment type="cofactor">
    <cofactor evidence="20">
        <name>[2Fe-2S] cluster</name>
        <dbReference type="ChEBI" id="CHEBI:190135"/>
    </cofactor>
    <text evidence="20">Binds 2 [2Fe-2S] clusters.</text>
</comment>
<dbReference type="InterPro" id="IPR002888">
    <property type="entry name" value="2Fe-2S-bd"/>
</dbReference>
<feature type="binding site" evidence="20">
    <location>
        <position position="731"/>
    </location>
    <ligand>
        <name>Mo-molybdopterin</name>
        <dbReference type="ChEBI" id="CHEBI:71302"/>
    </ligand>
    <ligandPart>
        <name>Mo</name>
        <dbReference type="ChEBI" id="CHEBI:28685"/>
    </ligandPart>
</feature>
<dbReference type="InterPro" id="IPR008274">
    <property type="entry name" value="AldOxase/xan_DH_MoCoBD1"/>
</dbReference>
<evidence type="ECO:0000256" key="10">
    <source>
        <dbReference type="ARBA" id="ARBA00023002"/>
    </source>
</evidence>
<dbReference type="Pfam" id="PF20256">
    <property type="entry name" value="MoCoBD_2"/>
    <property type="match status" value="1"/>
</dbReference>
<evidence type="ECO:0000256" key="6">
    <source>
        <dbReference type="ARBA" id="ARBA00022630"/>
    </source>
</evidence>
<comment type="similarity">
    <text evidence="3">Belongs to the xanthine dehydrogenase family.</text>
</comment>
<dbReference type="InterPro" id="IPR001041">
    <property type="entry name" value="2Fe-2S_ferredoxin-type"/>
</dbReference>
<evidence type="ECO:0000256" key="4">
    <source>
        <dbReference type="ARBA" id="ARBA00011738"/>
    </source>
</evidence>
<dbReference type="InterPro" id="IPR012675">
    <property type="entry name" value="Beta-grasp_dom_sf"/>
</dbReference>
<dbReference type="GO" id="GO:0005506">
    <property type="term" value="F:iron ion binding"/>
    <property type="evidence" value="ECO:0007669"/>
    <property type="project" value="InterPro"/>
</dbReference>
<keyword evidence="24" id="KW-1185">Reference proteome</keyword>
<evidence type="ECO:0000256" key="11">
    <source>
        <dbReference type="ARBA" id="ARBA00023004"/>
    </source>
</evidence>
<evidence type="ECO:0000256" key="19">
    <source>
        <dbReference type="PIRSR" id="PIRSR000127-2"/>
    </source>
</evidence>
<comment type="catalytic activity">
    <reaction evidence="16">
        <text>indole-3-acetaldehyde + O2 + H2O = (indol-3-yl)acetate + H2O2 + H(+)</text>
        <dbReference type="Rhea" id="RHEA:16277"/>
        <dbReference type="ChEBI" id="CHEBI:15377"/>
        <dbReference type="ChEBI" id="CHEBI:15378"/>
        <dbReference type="ChEBI" id="CHEBI:15379"/>
        <dbReference type="ChEBI" id="CHEBI:16240"/>
        <dbReference type="ChEBI" id="CHEBI:18086"/>
        <dbReference type="ChEBI" id="CHEBI:30854"/>
        <dbReference type="EC" id="1.2.3.7"/>
    </reaction>
</comment>
<keyword evidence="12 20" id="KW-0411">Iron-sulfur</keyword>
<gene>
    <name evidence="23" type="ORF">GWI33_016038</name>
</gene>
<evidence type="ECO:0000256" key="14">
    <source>
        <dbReference type="ARBA" id="ARBA00023140"/>
    </source>
</evidence>
<name>A0A834M5E5_RHYFE</name>
<keyword evidence="7 20" id="KW-0001">2Fe-2S</keyword>
<sequence>MKIQQEVRFSLNDNEHSVKSNDLYPGTTLNEYLREKMHLTATKKMCLEGGCGVCVVTVETLDASGGKKYFSINSCLVSIFSCHGWKILTNEGIGNRVIGYHKIQRLLADNNGTQCGFCSSGMVMNMFSLIQSGPKTKEEIERSFGGNLCRCTGYRPILTAFKTLAVDSDSKTVVNDIEDFKSCNKANCRENCKDPCSNGPICFAVGESQWMKVYNHEDLLSVLSSIGNKTYQLVAGNTARGVYREHGLLDVYIDITSVPELTTFKVNQDSVSFGGNCTLTYVMEAFKALAAKNSQYGYFEKMADHIDLVAHVPVRNIGTLAGNLMIKHQHPEFPSDIFLILELVNASIVIVDTNNTTQIVTPSAFLNVNMNKKIILEIVFDPFTKPYSYTSYKIMPRAQNAHAMVNAGFLFNFSDSGLIRSATILYGGINPNFIHAKNTELLLVNKNLFDNSTLQAVFRCLDQELVPDWVLPDPSPEFRKKLAISLFYKCVLNIAPAGSIKNKRNVSGGTLLYRPVSNGTQKIYSDKDLYPLTQPVIKIEALAQTSGQAKYILDLPDLPGQLHGALVQARSVPGSIIKKIDASGALKLPGVVAFFSAADIPGENNIGVRKCDQLVIEELFCKDKVLYYSQPVGILVANSHDQACRAEKLVKIYTNAPTSKPLLTIRDVLKNNKMDRVTHQTSFVPKTKGNDVKKVIKGEMNIKGQYHFHMENQNCSVIPTEDGLTVYAATQWMDHIQGVISQVLDIPSQKISMFVRRLGGGFGAKLSRNAYVTAAAALASYKLNQPVRMWMEFEDNMDIIGKRFPCLCRYKVGVNNSGKIQYLDASIYTDFGTGGNEPVDSLLISQFESCYNVDTWSFDTYTVITDNYPYAYMRAPGSLEGIAAIETIMDHIAAELKVDPLNVRKANLDAKGNPIIAQFISEIETSDDISRRKQAIKQFNNENRWKKKAMSIVPMKFIMEILGTYTTLVSIYHLDGGVAVCHGGIEMGQGVNTKVAQVCAYKFQIPIEKISVKPSYNVAAPNTYMSGGSLTSEAIVYGLLKACDVLLARIKPIRDKNPDATWEELIQLCYKSNVNLSSNGLFSPDEPNMKNYPVYGCCALELEVDILTGKHEVSRVDIIEDVGRSMSPLIDIGQLEGAFVLGLGYYTTEELVVDQKTGELINNRTWNYKVMGARDIPADFRIKFSNNTFNPVGVLKSKAIGEPPACLTISLPLALRSAVGSARAEADPAEDIWYPLDGPSTVENTFLNSLNDYTQYTL</sequence>
<dbReference type="Gene3D" id="3.30.465.10">
    <property type="match status" value="1"/>
</dbReference>
<proteinExistence type="inferred from homology"/>
<dbReference type="PIRSF" id="PIRSF000127">
    <property type="entry name" value="Xanthine_DH"/>
    <property type="match status" value="1"/>
</dbReference>
<dbReference type="InterPro" id="IPR002346">
    <property type="entry name" value="Mopterin_DH_FAD-bd"/>
</dbReference>
<dbReference type="SUPFAM" id="SSF56176">
    <property type="entry name" value="FAD-binding/transporter-associated domain-like"/>
    <property type="match status" value="1"/>
</dbReference>
<evidence type="ECO:0000256" key="3">
    <source>
        <dbReference type="ARBA" id="ARBA00006849"/>
    </source>
</evidence>
<comment type="cofactor">
    <cofactor evidence="15">
        <name>[2Fe-2S] cluster</name>
        <dbReference type="ChEBI" id="CHEBI:190135"/>
    </cofactor>
</comment>
<dbReference type="SMART" id="SM01092">
    <property type="entry name" value="CO_deh_flav_C"/>
    <property type="match status" value="1"/>
</dbReference>
<comment type="subcellular location">
    <subcellularLocation>
        <location evidence="2">Peroxisome</location>
    </subcellularLocation>
</comment>
<dbReference type="PANTHER" id="PTHR11908:SF132">
    <property type="entry name" value="ALDEHYDE OXIDASE 1-RELATED"/>
    <property type="match status" value="1"/>
</dbReference>
<protein>
    <recommendedName>
        <fullName evidence="17">Indole-3-acetaldehyde oxidase</fullName>
    </recommendedName>
</protein>
<dbReference type="Pfam" id="PF03450">
    <property type="entry name" value="CO_deh_flav_C"/>
    <property type="match status" value="1"/>
</dbReference>
<dbReference type="OrthoDB" id="8300278at2759"/>
<dbReference type="Proteomes" id="UP000625711">
    <property type="component" value="Unassembled WGS sequence"/>
</dbReference>
<dbReference type="GO" id="GO:0071949">
    <property type="term" value="F:FAD binding"/>
    <property type="evidence" value="ECO:0007669"/>
    <property type="project" value="InterPro"/>
</dbReference>
<dbReference type="FunFam" id="3.10.20.30:FF:000012">
    <property type="entry name" value="Xanthine dehydrogenase/oxidase"/>
    <property type="match status" value="1"/>
</dbReference>
<dbReference type="GO" id="GO:0005777">
    <property type="term" value="C:peroxisome"/>
    <property type="evidence" value="ECO:0007669"/>
    <property type="project" value="UniProtKB-SubCell"/>
</dbReference>
<reference evidence="23" key="1">
    <citation type="submission" date="2020-08" db="EMBL/GenBank/DDBJ databases">
        <title>Genome sequencing and assembly of the red palm weevil Rhynchophorus ferrugineus.</title>
        <authorList>
            <person name="Dias G.B."/>
            <person name="Bergman C.M."/>
            <person name="Manee M."/>
        </authorList>
    </citation>
    <scope>NUCLEOTIDE SEQUENCE</scope>
    <source>
        <strain evidence="23">AA-2017</strain>
        <tissue evidence="23">Whole larva</tissue>
    </source>
</reference>
<feature type="binding site" evidence="20">
    <location>
        <position position="75"/>
    </location>
    <ligand>
        <name>[2Fe-2S] cluster</name>
        <dbReference type="ChEBI" id="CHEBI:190135"/>
        <label>1</label>
    </ligand>
</feature>
<dbReference type="SUPFAM" id="SSF54292">
    <property type="entry name" value="2Fe-2S ferredoxin-like"/>
    <property type="match status" value="1"/>
</dbReference>
<dbReference type="Gene3D" id="3.30.365.10">
    <property type="entry name" value="Aldehyde oxidase/xanthine dehydrogenase, molybdopterin binding domain"/>
    <property type="match status" value="4"/>
</dbReference>
<feature type="active site" description="Proton acceptor" evidence="18">
    <location>
        <position position="1202"/>
    </location>
</feature>
<evidence type="ECO:0000256" key="17">
    <source>
        <dbReference type="ARBA" id="ARBA00072265"/>
    </source>
</evidence>
<keyword evidence="10" id="KW-0560">Oxidoreductase</keyword>
<dbReference type="Pfam" id="PF02738">
    <property type="entry name" value="MoCoBD_1"/>
    <property type="match status" value="1"/>
</dbReference>
<dbReference type="FunFam" id="3.30.390.50:FF:000003">
    <property type="entry name" value="Aldehyde oxidase1"/>
    <property type="match status" value="1"/>
</dbReference>